<dbReference type="Gene3D" id="1.20.1280.50">
    <property type="match status" value="1"/>
</dbReference>
<dbReference type="InterPro" id="IPR036047">
    <property type="entry name" value="F-box-like_dom_sf"/>
</dbReference>
<dbReference type="PROSITE" id="PS50181">
    <property type="entry name" value="FBOX"/>
    <property type="match status" value="1"/>
</dbReference>
<sequence>MDQPAVKASFESLPVELQTKILFYLPFNSQVIATQTCKQWHGILLETKTALKIAREARYSSDVRVQGTYMNHLLRPETLWGIDAKIACIIRKGKIIGTYFLYYGEEAAVPPRLGLEMIPPIFALKISQSTLLDEPYISPFVNMTLRPYDPTDEEKAVTCLEIKNRSKLPSGPIEENLPTTIGNNVIQLLLQFGTFPRNQWCDSVYYLRISQTTTLREMITQYVPWIDASLKQIGVDTDRYLKAYFRVYGGPTYFQRMMVRVEKQSIRQGHIHRYSQSGCSLHW</sequence>
<evidence type="ECO:0000313" key="2">
    <source>
        <dbReference type="EMBL" id="KAK6542290.1"/>
    </source>
</evidence>
<evidence type="ECO:0000259" key="1">
    <source>
        <dbReference type="PROSITE" id="PS50181"/>
    </source>
</evidence>
<dbReference type="Pfam" id="PF12937">
    <property type="entry name" value="F-box-like"/>
    <property type="match status" value="1"/>
</dbReference>
<dbReference type="CDD" id="cd09917">
    <property type="entry name" value="F-box_SF"/>
    <property type="match status" value="1"/>
</dbReference>
<dbReference type="Proteomes" id="UP001365542">
    <property type="component" value="Unassembled WGS sequence"/>
</dbReference>
<dbReference type="SUPFAM" id="SSF81383">
    <property type="entry name" value="F-box domain"/>
    <property type="match status" value="1"/>
</dbReference>
<reference evidence="2 3" key="1">
    <citation type="submission" date="2019-10" db="EMBL/GenBank/DDBJ databases">
        <authorList>
            <person name="Palmer J.M."/>
        </authorList>
    </citation>
    <scope>NUCLEOTIDE SEQUENCE [LARGE SCALE GENOMIC DNA]</scope>
    <source>
        <strain evidence="2 3">TWF694</strain>
    </source>
</reference>
<comment type="caution">
    <text evidence="2">The sequence shown here is derived from an EMBL/GenBank/DDBJ whole genome shotgun (WGS) entry which is preliminary data.</text>
</comment>
<dbReference type="InterPro" id="IPR001810">
    <property type="entry name" value="F-box_dom"/>
</dbReference>
<proteinExistence type="predicted"/>
<accession>A0AAV9XJK7</accession>
<feature type="domain" description="F-box" evidence="1">
    <location>
        <begin position="7"/>
        <end position="53"/>
    </location>
</feature>
<dbReference type="EMBL" id="JAVHJO010000002">
    <property type="protein sequence ID" value="KAK6542290.1"/>
    <property type="molecule type" value="Genomic_DNA"/>
</dbReference>
<protein>
    <recommendedName>
        <fullName evidence="1">F-box domain-containing protein</fullName>
    </recommendedName>
</protein>
<keyword evidence="3" id="KW-1185">Reference proteome</keyword>
<evidence type="ECO:0000313" key="3">
    <source>
        <dbReference type="Proteomes" id="UP001365542"/>
    </source>
</evidence>
<name>A0AAV9XJK7_9PEZI</name>
<dbReference type="AlphaFoldDB" id="A0AAV9XJK7"/>
<gene>
    <name evidence="2" type="ORF">TWF694_006250</name>
</gene>
<organism evidence="2 3">
    <name type="scientific">Orbilia ellipsospora</name>
    <dbReference type="NCBI Taxonomy" id="2528407"/>
    <lineage>
        <taxon>Eukaryota</taxon>
        <taxon>Fungi</taxon>
        <taxon>Dikarya</taxon>
        <taxon>Ascomycota</taxon>
        <taxon>Pezizomycotina</taxon>
        <taxon>Orbiliomycetes</taxon>
        <taxon>Orbiliales</taxon>
        <taxon>Orbiliaceae</taxon>
        <taxon>Orbilia</taxon>
    </lineage>
</organism>